<dbReference type="AlphaFoldDB" id="A0A417YPN6"/>
<dbReference type="InterPro" id="IPR001584">
    <property type="entry name" value="Integrase_cat-core"/>
</dbReference>
<evidence type="ECO:0000313" key="3">
    <source>
        <dbReference type="EMBL" id="RHW34184.1"/>
    </source>
</evidence>
<sequence>IHFYNHNRYQKRLNGLSPMEYRTKAA</sequence>
<dbReference type="EMBL" id="QWEG01000015">
    <property type="protein sequence ID" value="RHW34184.1"/>
    <property type="molecule type" value="Genomic_DNA"/>
</dbReference>
<comment type="caution">
    <text evidence="4">The sequence shown here is derived from an EMBL/GenBank/DDBJ whole genome shotgun (WGS) entry which is preliminary data.</text>
</comment>
<accession>A0A417YPN6</accession>
<evidence type="ECO:0000313" key="4">
    <source>
        <dbReference type="EMBL" id="RHW35657.1"/>
    </source>
</evidence>
<dbReference type="EMBL" id="QWEG01000013">
    <property type="protein sequence ID" value="RHW35657.1"/>
    <property type="molecule type" value="Genomic_DNA"/>
</dbReference>
<dbReference type="EMBL" id="QWEG01000002">
    <property type="protein sequence ID" value="RHW42863.1"/>
    <property type="molecule type" value="Genomic_DNA"/>
</dbReference>
<reference evidence="4 7" key="1">
    <citation type="journal article" date="2017" name="Int. J. Syst. Evol. Microbiol.">
        <title>Bacillus notoginsengisoli sp. nov., a novel bacterium isolated from the rhizosphere of Panax notoginseng.</title>
        <authorList>
            <person name="Zhang M.Y."/>
            <person name="Cheng J."/>
            <person name="Cai Y."/>
            <person name="Zhang T.Y."/>
            <person name="Wu Y.Y."/>
            <person name="Manikprabhu D."/>
            <person name="Li W.J."/>
            <person name="Zhang Y.X."/>
        </authorList>
    </citation>
    <scope>NUCLEOTIDE SEQUENCE [LARGE SCALE GENOMIC DNA]</scope>
    <source>
        <strain evidence="4 7">JCM 30743</strain>
    </source>
</reference>
<dbReference type="EMBL" id="QWEG01000008">
    <property type="protein sequence ID" value="RHW39120.1"/>
    <property type="molecule type" value="Genomic_DNA"/>
</dbReference>
<dbReference type="GO" id="GO:0015074">
    <property type="term" value="P:DNA integration"/>
    <property type="evidence" value="ECO:0007669"/>
    <property type="project" value="InterPro"/>
</dbReference>
<evidence type="ECO:0000313" key="2">
    <source>
        <dbReference type="EMBL" id="RHW31198.1"/>
    </source>
</evidence>
<proteinExistence type="predicted"/>
<dbReference type="EMBL" id="QWEG01000024">
    <property type="protein sequence ID" value="RHW31198.1"/>
    <property type="molecule type" value="Genomic_DNA"/>
</dbReference>
<evidence type="ECO:0000313" key="5">
    <source>
        <dbReference type="EMBL" id="RHW39120.1"/>
    </source>
</evidence>
<keyword evidence="7" id="KW-1185">Reference proteome</keyword>
<evidence type="ECO:0000313" key="6">
    <source>
        <dbReference type="EMBL" id="RHW42863.1"/>
    </source>
</evidence>
<dbReference type="Pfam" id="PF13333">
    <property type="entry name" value="rve_2"/>
    <property type="match status" value="1"/>
</dbReference>
<name>A0A417YPN6_9BACI</name>
<reference evidence="4" key="2">
    <citation type="submission" date="2018-08" db="EMBL/GenBank/DDBJ databases">
        <authorList>
            <person name="Yu L."/>
        </authorList>
    </citation>
    <scope>NUCLEOTIDE SEQUENCE</scope>
    <source>
        <strain evidence="4">JCM 30743</strain>
    </source>
</reference>
<protein>
    <recommendedName>
        <fullName evidence="1">Integrase catalytic domain-containing protein</fullName>
    </recommendedName>
</protein>
<organism evidence="4 7">
    <name type="scientific">Neobacillus notoginsengisoli</name>
    <dbReference type="NCBI Taxonomy" id="1578198"/>
    <lineage>
        <taxon>Bacteria</taxon>
        <taxon>Bacillati</taxon>
        <taxon>Bacillota</taxon>
        <taxon>Bacilli</taxon>
        <taxon>Bacillales</taxon>
        <taxon>Bacillaceae</taxon>
        <taxon>Neobacillus</taxon>
    </lineage>
</organism>
<evidence type="ECO:0000313" key="7">
    <source>
        <dbReference type="Proteomes" id="UP000284416"/>
    </source>
</evidence>
<dbReference type="RefSeq" id="WP_142922562.1">
    <property type="nucleotide sequence ID" value="NZ_QWEG01000002.1"/>
</dbReference>
<gene>
    <name evidence="6" type="ORF">D1B31_04625</name>
    <name evidence="5" type="ORF">D1B31_14285</name>
    <name evidence="4" type="ORF">D1B31_18595</name>
    <name evidence="3" type="ORF">D1B31_20005</name>
    <name evidence="2" type="ORF">D1B31_22710</name>
</gene>
<evidence type="ECO:0000259" key="1">
    <source>
        <dbReference type="Pfam" id="PF13333"/>
    </source>
</evidence>
<dbReference type="Proteomes" id="UP000284416">
    <property type="component" value="Unassembled WGS sequence"/>
</dbReference>
<feature type="non-terminal residue" evidence="4">
    <location>
        <position position="1"/>
    </location>
</feature>
<feature type="domain" description="Integrase catalytic" evidence="1">
    <location>
        <begin position="1"/>
        <end position="24"/>
    </location>
</feature>